<dbReference type="Pfam" id="PF02027">
    <property type="entry name" value="RolB_RolC"/>
    <property type="match status" value="1"/>
</dbReference>
<dbReference type="InterPro" id="IPR006064">
    <property type="entry name" value="Glycosidase"/>
</dbReference>
<name>C6YBA8_CATRO</name>
<evidence type="ECO:0000313" key="3">
    <source>
        <dbReference type="EMBL" id="ABR18545.1"/>
    </source>
</evidence>
<dbReference type="AlphaFoldDB" id="C6YBA8"/>
<dbReference type="EMBL" id="DQ852612">
    <property type="protein sequence ID" value="ABI54193.1"/>
    <property type="molecule type" value="Genomic_DNA"/>
</dbReference>
<proteinExistence type="predicted"/>
<dbReference type="SMR" id="C6YBA8"/>
<organism evidence="3">
    <name type="scientific">Catharanthus roseus</name>
    <name type="common">Madagascar periwinkle</name>
    <name type="synonym">Vinca rosea</name>
    <dbReference type="NCBI Taxonomy" id="4058"/>
    <lineage>
        <taxon>Eukaryota</taxon>
        <taxon>Viridiplantae</taxon>
        <taxon>Streptophyta</taxon>
        <taxon>Embryophyta</taxon>
        <taxon>Tracheophyta</taxon>
        <taxon>Spermatophyta</taxon>
        <taxon>Magnoliopsida</taxon>
        <taxon>eudicotyledons</taxon>
        <taxon>Gunneridae</taxon>
        <taxon>Pentapetalae</taxon>
        <taxon>asterids</taxon>
        <taxon>lamiids</taxon>
        <taxon>Gentianales</taxon>
        <taxon>Apocynaceae</taxon>
        <taxon>Rauvolfioideae</taxon>
        <taxon>Vinceae</taxon>
        <taxon>Catharanthinae</taxon>
        <taxon>Catharanthus</taxon>
    </lineage>
</organism>
<evidence type="ECO:0000259" key="1">
    <source>
        <dbReference type="Pfam" id="PF02027"/>
    </source>
</evidence>
<sequence length="185" mass="20435">MADELERQLEAISLITVLGPDVKAELEAELRDYCEDLDFWKSHGLPVADLDQTVTVDKLLYMYMDRATADLCVKNRCLVCNSGNSAAKVTSLPPYLAGVTSAEAYEKLNSIVDGSVAPQSRGPPCYFVAFLPSSCFEKTSEISVRTVDGECGPFDVFTRQRQPQDQSDMFFKYEGVVCAGKSVFM</sequence>
<protein>
    <recommendedName>
        <fullName evidence="1">Cytokinin glycosidase domain-containing protein</fullName>
    </recommendedName>
</protein>
<accession>C6YBA8</accession>
<evidence type="ECO:0000313" key="2">
    <source>
        <dbReference type="EMBL" id="ABI54193.1"/>
    </source>
</evidence>
<feature type="domain" description="Cytokinin glycosidase" evidence="1">
    <location>
        <begin position="46"/>
        <end position="166"/>
    </location>
</feature>
<reference evidence="3" key="1">
    <citation type="submission" date="2006-07" db="EMBL/GenBank/DDBJ databases">
        <title>Catharanthus roseus CrT-DNA (CrT1) fragment contains sequence homologous to pRiA4 TL-DNA ORF6, ORF7, ORF8 and ORF9.</title>
        <authorList>
            <person name="Sen J."/>
            <person name="Batra J."/>
            <person name="Jaggi M."/>
        </authorList>
    </citation>
    <scope>NUCLEOTIDE SEQUENCE</scope>
    <source>
        <strain evidence="3">CrT1</strain>
    </source>
</reference>
<reference evidence="2" key="2">
    <citation type="submission" date="2006-07" db="EMBL/GenBank/DDBJ databases">
        <title>Catharanthus roseus CrT-DNA (CrT2) fragment contains sequence homologous to pRiA4 TL-DNA ORF10, ORF11, ORF12, ORF13, ORF14 and ORF15.</title>
        <authorList>
            <person name="Sen J."/>
            <person name="Batra J."/>
            <person name="Jaggi M."/>
        </authorList>
    </citation>
    <scope>NUCLEOTIDE SEQUENCE</scope>
    <source>
        <strain evidence="2">CrT2</strain>
    </source>
</reference>
<dbReference type="EMBL" id="DQ852611">
    <property type="protein sequence ID" value="ABR18545.1"/>
    <property type="molecule type" value="Genomic_DNA"/>
</dbReference>